<dbReference type="EMBL" id="CP002881">
    <property type="protein sequence ID" value="AEJ07407.1"/>
    <property type="molecule type" value="Genomic_DNA"/>
</dbReference>
<protein>
    <submittedName>
        <fullName evidence="2">Uncharacterized protein</fullName>
    </submittedName>
</protein>
<feature type="region of interest" description="Disordered" evidence="1">
    <location>
        <begin position="39"/>
        <end position="72"/>
    </location>
</feature>
<reference evidence="3" key="3">
    <citation type="submission" date="2011-06" db="EMBL/GenBank/DDBJ databases">
        <title>Complete genome sequence of Pseudomonas stutzeri strain CGMCC 1.1803.</title>
        <authorList>
            <person name="Yan Y."/>
            <person name="Chen M."/>
            <person name="Lu W."/>
            <person name="Zhang W."/>
            <person name="Ping S."/>
            <person name="Lin M."/>
        </authorList>
    </citation>
    <scope>NUCLEOTIDE SEQUENCE [LARGE SCALE GENOMIC DNA]</scope>
    <source>
        <strain evidence="3">ATCC 17588 / DSM 5190 / CCUG 11256 / JCM 5965 / LMG 11199 / NCIMB 11358 / Stanier 221</strain>
    </source>
</reference>
<evidence type="ECO:0000313" key="2">
    <source>
        <dbReference type="EMBL" id="AEJ07407.1"/>
    </source>
</evidence>
<proteinExistence type="predicted"/>
<accession>F8H6T3</accession>
<feature type="region of interest" description="Disordered" evidence="1">
    <location>
        <begin position="1"/>
        <end position="24"/>
    </location>
</feature>
<dbReference type="KEGG" id="psz:PSTAB_4126"/>
<gene>
    <name evidence="2" type="ordered locus">PSTAB_4126</name>
</gene>
<reference key="2">
    <citation type="submission" date="2011-06" db="EMBL/GenBank/DDBJ databases">
        <title>Complete Genome Sequence of Pseudomonas stutzeri Strain CGMCC 1.1803.</title>
        <authorList>
            <person name="Yan Y."/>
            <person name="Chen M."/>
            <person name="Lu W."/>
            <person name="Zhang W."/>
            <person name="Ping S."/>
            <person name="Lin M."/>
        </authorList>
    </citation>
    <scope>NUCLEOTIDE SEQUENCE</scope>
    <source>
        <strain>ATCC 17588</strain>
    </source>
</reference>
<reference evidence="2 3" key="1">
    <citation type="journal article" date="2011" name="J. Bacteriol.">
        <title>Complete Genome Sequence of the Type Strain Pseudomonas stutzeri CGMCC 1.1803.</title>
        <authorList>
            <person name="Chen M."/>
            <person name="Yan Y."/>
            <person name="Zhang W."/>
            <person name="Lu W."/>
            <person name="Wang J."/>
            <person name="Ping S."/>
            <person name="Lin M."/>
        </authorList>
    </citation>
    <scope>NUCLEOTIDE SEQUENCE [LARGE SCALE GENOMIC DNA]</scope>
    <source>
        <strain evidence="3">ATCC 17588 / DSM 5190 / CCUG 11256 / JCM 5965 / LMG 11199 / NCIMB 11358 / Stanier 221</strain>
    </source>
</reference>
<dbReference type="Proteomes" id="UP000008932">
    <property type="component" value="Chromosome"/>
</dbReference>
<dbReference type="HOGENOM" id="CLU_2719396_0_0_6"/>
<organism evidence="2 3">
    <name type="scientific">Stutzerimonas stutzeri (strain ATCC 17588 / DSM 5190 / CCUG 11256 / JCM 5965 / LMG 11199 / NBRC 14165 / NCIMB 11358 / Stanier 221)</name>
    <name type="common">Pseudomonas stutzeri</name>
    <dbReference type="NCBI Taxonomy" id="96563"/>
    <lineage>
        <taxon>Bacteria</taxon>
        <taxon>Pseudomonadati</taxon>
        <taxon>Pseudomonadota</taxon>
        <taxon>Gammaproteobacteria</taxon>
        <taxon>Pseudomonadales</taxon>
        <taxon>Pseudomonadaceae</taxon>
        <taxon>Stutzerimonas</taxon>
    </lineage>
</organism>
<name>F8H6T3_STUS2</name>
<evidence type="ECO:0000313" key="3">
    <source>
        <dbReference type="Proteomes" id="UP000008932"/>
    </source>
</evidence>
<dbReference type="AlphaFoldDB" id="F8H6T3"/>
<evidence type="ECO:0000256" key="1">
    <source>
        <dbReference type="SAM" id="MobiDB-lite"/>
    </source>
</evidence>
<sequence>MAGWAGVFPEFDRSGAASGWTPRTRERFANHLPCPSIRIGGQAQRCPPYATRPPLPTARMRRVENGEAFSTR</sequence>